<proteinExistence type="predicted"/>
<dbReference type="OrthoDB" id="2319305at2"/>
<evidence type="ECO:0000259" key="1">
    <source>
        <dbReference type="Pfam" id="PF12728"/>
    </source>
</evidence>
<feature type="domain" description="Helix-turn-helix" evidence="1">
    <location>
        <begin position="9"/>
        <end position="54"/>
    </location>
</feature>
<organism evidence="2 3">
    <name type="scientific">Limosilactobacillus mucosae LM1</name>
    <dbReference type="NCBI Taxonomy" id="1130798"/>
    <lineage>
        <taxon>Bacteria</taxon>
        <taxon>Bacillati</taxon>
        <taxon>Bacillota</taxon>
        <taxon>Bacilli</taxon>
        <taxon>Lactobacillales</taxon>
        <taxon>Lactobacillaceae</taxon>
        <taxon>Limosilactobacillus</taxon>
    </lineage>
</organism>
<protein>
    <recommendedName>
        <fullName evidence="1">Helix-turn-helix domain-containing protein</fullName>
    </recommendedName>
</protein>
<dbReference type="AlphaFoldDB" id="A0A0D4CI43"/>
<dbReference type="KEGG" id="lmu:LBLM1_00900"/>
<sequence length="63" mass="7149">MTNAYFNYKQAMEYLGIKSKATFGKYIKQGLPTIKVGRSKRISKTAIDKFMAEHQSSTIKGDK</sequence>
<accession>A0A0D4CI43</accession>
<dbReference type="EMBL" id="CP011013">
    <property type="protein sequence ID" value="AJT49803.1"/>
    <property type="molecule type" value="Genomic_DNA"/>
</dbReference>
<dbReference type="Pfam" id="PF12728">
    <property type="entry name" value="HTH_17"/>
    <property type="match status" value="1"/>
</dbReference>
<dbReference type="HOGENOM" id="CLU_200432_0_0_9"/>
<dbReference type="InterPro" id="IPR041657">
    <property type="entry name" value="HTH_17"/>
</dbReference>
<evidence type="ECO:0000313" key="3">
    <source>
        <dbReference type="Proteomes" id="UP000003645"/>
    </source>
</evidence>
<evidence type="ECO:0000313" key="2">
    <source>
        <dbReference type="EMBL" id="AJT49803.1"/>
    </source>
</evidence>
<name>A0A0D4CI43_LIMMU</name>
<keyword evidence="3" id="KW-1185">Reference proteome</keyword>
<dbReference type="STRING" id="1130798.LBLM1_00900"/>
<dbReference type="RefSeq" id="WP_006500527.1">
    <property type="nucleotide sequence ID" value="NZ_CP011013.1"/>
</dbReference>
<gene>
    <name evidence="2" type="ORF">LBLM1_00900</name>
</gene>
<reference evidence="2 3" key="1">
    <citation type="journal article" date="2012" name="J. Bacteriol.">
        <title>Genome sequence of Lactobacillus mucosae LM1, isolated from piglet feces.</title>
        <authorList>
            <person name="Lee J.H."/>
            <person name="Valeriano V.D."/>
            <person name="Shin Y.R."/>
            <person name="Chae J.P."/>
            <person name="Kim G.B."/>
            <person name="Ham J.S."/>
            <person name="Chun J."/>
            <person name="Kang D.K."/>
        </authorList>
    </citation>
    <scope>NUCLEOTIDE SEQUENCE [LARGE SCALE GENOMIC DNA]</scope>
    <source>
        <strain evidence="2 3">LM1</strain>
    </source>
</reference>
<dbReference type="Proteomes" id="UP000003645">
    <property type="component" value="Chromosome"/>
</dbReference>